<evidence type="ECO:0000259" key="1">
    <source>
        <dbReference type="Pfam" id="PF01609"/>
    </source>
</evidence>
<organism evidence="2 3">
    <name type="scientific">Polaromonas naphthalenivorans (strain CJ2)</name>
    <dbReference type="NCBI Taxonomy" id="365044"/>
    <lineage>
        <taxon>Bacteria</taxon>
        <taxon>Pseudomonadati</taxon>
        <taxon>Pseudomonadota</taxon>
        <taxon>Betaproteobacteria</taxon>
        <taxon>Burkholderiales</taxon>
        <taxon>Comamonadaceae</taxon>
        <taxon>Polaromonas</taxon>
    </lineage>
</organism>
<dbReference type="GO" id="GO:0004803">
    <property type="term" value="F:transposase activity"/>
    <property type="evidence" value="ECO:0007669"/>
    <property type="project" value="InterPro"/>
</dbReference>
<dbReference type="InterPro" id="IPR002559">
    <property type="entry name" value="Transposase_11"/>
</dbReference>
<dbReference type="EMBL" id="CP000531">
    <property type="protein sequence ID" value="ABM39757.1"/>
    <property type="molecule type" value="Genomic_DNA"/>
</dbReference>
<sequence>MLPIARQRSEATLTAYRTGKSDLAAALSARRDETAITLGADKGYDAQEFIEACLSMGVTPHVAQNTSERRSAVPDAIAQIEGYAISQQKRKLIEQGFGWAKTVGGIRQVMVRGLERVDQMFVLTMAAYNLTRMRTLGQIRLQGQ</sequence>
<dbReference type="HOGENOM" id="CLU_021293_7_0_4"/>
<gene>
    <name evidence="2" type="ordered locus">Pnap_4484</name>
</gene>
<keyword evidence="2" id="KW-0614">Plasmid</keyword>
<dbReference type="GO" id="GO:0006313">
    <property type="term" value="P:DNA transposition"/>
    <property type="evidence" value="ECO:0007669"/>
    <property type="project" value="InterPro"/>
</dbReference>
<feature type="domain" description="Transposase IS4-like" evidence="1">
    <location>
        <begin position="30"/>
        <end position="130"/>
    </location>
</feature>
<proteinExistence type="predicted"/>
<dbReference type="GO" id="GO:0003677">
    <property type="term" value="F:DNA binding"/>
    <property type="evidence" value="ECO:0007669"/>
    <property type="project" value="InterPro"/>
</dbReference>
<name>A1VVS9_POLNA</name>
<geneLocation type="plasmid" evidence="2 3">
    <name>pPNAP02</name>
</geneLocation>
<keyword evidence="3" id="KW-1185">Reference proteome</keyword>
<reference evidence="3" key="1">
    <citation type="journal article" date="2009" name="Environ. Microbiol.">
        <title>The genome of Polaromonas naphthalenivorans strain CJ2, isolated from coal tar-contaminated sediment, reveals physiological and metabolic versatility and evolution through extensive horizontal gene transfer.</title>
        <authorList>
            <person name="Yagi J.M."/>
            <person name="Sims D."/>
            <person name="Brettin T."/>
            <person name="Bruce D."/>
            <person name="Madsen E.L."/>
        </authorList>
    </citation>
    <scope>NUCLEOTIDE SEQUENCE [LARGE SCALE GENOMIC DNA]</scope>
    <source>
        <strain evidence="3">CJ2</strain>
        <plasmid evidence="3">Plasmid pPNAP02</plasmid>
    </source>
</reference>
<accession>A1VVS9</accession>
<dbReference type="KEGG" id="pna:Pnap_4484"/>
<protein>
    <submittedName>
        <fullName evidence="2">Transposase, IS4 family</fullName>
    </submittedName>
</protein>
<dbReference type="PANTHER" id="PTHR35604">
    <property type="entry name" value="TRANSPOSASE INSH FOR INSERTION SEQUENCE ELEMENT IS5A-RELATED"/>
    <property type="match status" value="1"/>
</dbReference>
<dbReference type="Pfam" id="PF01609">
    <property type="entry name" value="DDE_Tnp_1"/>
    <property type="match status" value="1"/>
</dbReference>
<evidence type="ECO:0000313" key="3">
    <source>
        <dbReference type="Proteomes" id="UP000000644"/>
    </source>
</evidence>
<dbReference type="Proteomes" id="UP000000644">
    <property type="component" value="Plasmid pPNAP02"/>
</dbReference>
<dbReference type="PANTHER" id="PTHR35604:SF2">
    <property type="entry name" value="TRANSPOSASE INSH FOR INSERTION SEQUENCE ELEMENT IS5A-RELATED"/>
    <property type="match status" value="1"/>
</dbReference>
<dbReference type="eggNOG" id="COG3039">
    <property type="taxonomic scope" value="Bacteria"/>
</dbReference>
<evidence type="ECO:0000313" key="2">
    <source>
        <dbReference type="EMBL" id="ABM39757.1"/>
    </source>
</evidence>
<dbReference type="AlphaFoldDB" id="A1VVS9"/>